<comment type="similarity">
    <text evidence="2">Belongs to the alkB family.</text>
</comment>
<dbReference type="Proteomes" id="UP001165085">
    <property type="component" value="Unassembled WGS sequence"/>
</dbReference>
<comment type="subcellular location">
    <subcellularLocation>
        <location evidence="1">Nucleus</location>
    </subcellularLocation>
</comment>
<proteinExistence type="inferred from homology"/>
<feature type="region of interest" description="Disordered" evidence="8">
    <location>
        <begin position="51"/>
        <end position="112"/>
    </location>
</feature>
<dbReference type="GO" id="GO:0005634">
    <property type="term" value="C:nucleus"/>
    <property type="evidence" value="ECO:0007669"/>
    <property type="project" value="UniProtKB-SubCell"/>
</dbReference>
<comment type="caution">
    <text evidence="10">The sequence shown here is derived from an EMBL/GenBank/DDBJ whole genome shotgun (WGS) entry which is preliminary data.</text>
</comment>
<evidence type="ECO:0000256" key="7">
    <source>
        <dbReference type="ARBA" id="ARBA00023242"/>
    </source>
</evidence>
<dbReference type="Gene3D" id="2.60.120.590">
    <property type="entry name" value="Alpha-ketoglutarate-dependent dioxygenase AlkB-like"/>
    <property type="match status" value="1"/>
</dbReference>
<keyword evidence="7" id="KW-0539">Nucleus</keyword>
<accession>A0A9W7B3R2</accession>
<evidence type="ECO:0000256" key="1">
    <source>
        <dbReference type="ARBA" id="ARBA00004123"/>
    </source>
</evidence>
<feature type="domain" description="Fe2OG dioxygenase" evidence="9">
    <location>
        <begin position="190"/>
        <end position="308"/>
    </location>
</feature>
<evidence type="ECO:0000313" key="11">
    <source>
        <dbReference type="Proteomes" id="UP001165085"/>
    </source>
</evidence>
<dbReference type="SUPFAM" id="SSF51197">
    <property type="entry name" value="Clavaminate synthase-like"/>
    <property type="match status" value="1"/>
</dbReference>
<evidence type="ECO:0000256" key="3">
    <source>
        <dbReference type="ARBA" id="ARBA00022723"/>
    </source>
</evidence>
<sequence>MDGTLAGICPFLTSADELRNLEYIQRAWEANMSALDFLALMQEEQRKVKMAKSANQANLSPSMAKNGPLGEETSKGRSQEEMGSSENVKNIENLDNDIPPIKIPEKAPLSPPPPAPAGLSLYEDFIDEEGEMALANFARGEGGWNMLKHAKRRVLEIKKGDDDWGGGGRAYIETLCEALLEMGIFPREFPPNHALINDYTSEQGILPHTDGPMYYSTTATLSLESSTLFFFKKRLRTEEIGTVKDEIKLKVLLRPRSLVVFKGTWYGSFLHGIDEEQEEQCGEGVLGATEGQRVERGQRISFTIRHKLMENHPIGKKGQGT</sequence>
<keyword evidence="5" id="KW-0560">Oxidoreductase</keyword>
<dbReference type="InterPro" id="IPR005123">
    <property type="entry name" value="Oxoglu/Fe-dep_dioxygenase_dom"/>
</dbReference>
<protein>
    <recommendedName>
        <fullName evidence="9">Fe2OG dioxygenase domain-containing protein</fullName>
    </recommendedName>
</protein>
<keyword evidence="3" id="KW-0479">Metal-binding</keyword>
<evidence type="ECO:0000313" key="10">
    <source>
        <dbReference type="EMBL" id="GMH80572.1"/>
    </source>
</evidence>
<keyword evidence="11" id="KW-1185">Reference proteome</keyword>
<evidence type="ECO:0000259" key="9">
    <source>
        <dbReference type="PROSITE" id="PS51471"/>
    </source>
</evidence>
<dbReference type="GO" id="GO:0051213">
    <property type="term" value="F:dioxygenase activity"/>
    <property type="evidence" value="ECO:0007669"/>
    <property type="project" value="UniProtKB-KW"/>
</dbReference>
<keyword evidence="4" id="KW-0223">Dioxygenase</keyword>
<evidence type="ECO:0000256" key="8">
    <source>
        <dbReference type="SAM" id="MobiDB-lite"/>
    </source>
</evidence>
<dbReference type="InterPro" id="IPR032862">
    <property type="entry name" value="ALKBH6"/>
</dbReference>
<dbReference type="Pfam" id="PF13532">
    <property type="entry name" value="2OG-FeII_Oxy_2"/>
    <property type="match status" value="1"/>
</dbReference>
<evidence type="ECO:0000256" key="6">
    <source>
        <dbReference type="ARBA" id="ARBA00023004"/>
    </source>
</evidence>
<dbReference type="OrthoDB" id="412814at2759"/>
<dbReference type="GO" id="GO:0046872">
    <property type="term" value="F:metal ion binding"/>
    <property type="evidence" value="ECO:0007669"/>
    <property type="project" value="UniProtKB-KW"/>
</dbReference>
<organism evidence="10 11">
    <name type="scientific">Triparma strigata</name>
    <dbReference type="NCBI Taxonomy" id="1606541"/>
    <lineage>
        <taxon>Eukaryota</taxon>
        <taxon>Sar</taxon>
        <taxon>Stramenopiles</taxon>
        <taxon>Ochrophyta</taxon>
        <taxon>Bolidophyceae</taxon>
        <taxon>Parmales</taxon>
        <taxon>Triparmaceae</taxon>
        <taxon>Triparma</taxon>
    </lineage>
</organism>
<dbReference type="InterPro" id="IPR037151">
    <property type="entry name" value="AlkB-like_sf"/>
</dbReference>
<dbReference type="PROSITE" id="PS51471">
    <property type="entry name" value="FE2OG_OXY"/>
    <property type="match status" value="1"/>
</dbReference>
<evidence type="ECO:0000256" key="4">
    <source>
        <dbReference type="ARBA" id="ARBA00022964"/>
    </source>
</evidence>
<dbReference type="PANTHER" id="PTHR46030:SF1">
    <property type="entry name" value="ALPHA-KETOGLUTARATE-DEPENDENT DIOXYGENASE ALKB HOMOLOG 6"/>
    <property type="match status" value="1"/>
</dbReference>
<keyword evidence="6" id="KW-0408">Iron</keyword>
<feature type="compositionally biased region" description="Polar residues" evidence="8">
    <location>
        <begin position="53"/>
        <end position="63"/>
    </location>
</feature>
<reference evidence="11" key="1">
    <citation type="journal article" date="2023" name="Commun. Biol.">
        <title>Genome analysis of Parmales, the sister group of diatoms, reveals the evolutionary specialization of diatoms from phago-mixotrophs to photoautotrophs.</title>
        <authorList>
            <person name="Ban H."/>
            <person name="Sato S."/>
            <person name="Yoshikawa S."/>
            <person name="Yamada K."/>
            <person name="Nakamura Y."/>
            <person name="Ichinomiya M."/>
            <person name="Sato N."/>
            <person name="Blanc-Mathieu R."/>
            <person name="Endo H."/>
            <person name="Kuwata A."/>
            <person name="Ogata H."/>
        </authorList>
    </citation>
    <scope>NUCLEOTIDE SEQUENCE [LARGE SCALE GENOMIC DNA]</scope>
    <source>
        <strain evidence="11">NIES 3701</strain>
    </source>
</reference>
<gene>
    <name evidence="10" type="ORF">TrST_g619</name>
</gene>
<dbReference type="InterPro" id="IPR027450">
    <property type="entry name" value="AlkB-like"/>
</dbReference>
<dbReference type="PANTHER" id="PTHR46030">
    <property type="entry name" value="ALPHA-KETOGLUTARATE-DEPENDENT DIOXYGENASE ALKB HOMOLOG 6"/>
    <property type="match status" value="1"/>
</dbReference>
<feature type="compositionally biased region" description="Polar residues" evidence="8">
    <location>
        <begin position="81"/>
        <end position="90"/>
    </location>
</feature>
<evidence type="ECO:0000256" key="5">
    <source>
        <dbReference type="ARBA" id="ARBA00023002"/>
    </source>
</evidence>
<name>A0A9W7B3R2_9STRA</name>
<evidence type="ECO:0000256" key="2">
    <source>
        <dbReference type="ARBA" id="ARBA00007879"/>
    </source>
</evidence>
<dbReference type="EMBL" id="BRXY01000247">
    <property type="protein sequence ID" value="GMH80572.1"/>
    <property type="molecule type" value="Genomic_DNA"/>
</dbReference>
<dbReference type="AlphaFoldDB" id="A0A9W7B3R2"/>